<evidence type="ECO:0000313" key="2">
    <source>
        <dbReference type="Proteomes" id="UP000265703"/>
    </source>
</evidence>
<dbReference type="EMBL" id="QKYT01001043">
    <property type="protein sequence ID" value="RIA80116.1"/>
    <property type="molecule type" value="Genomic_DNA"/>
</dbReference>
<proteinExistence type="predicted"/>
<dbReference type="STRING" id="658196.A0A397S5X4"/>
<dbReference type="Proteomes" id="UP000265703">
    <property type="component" value="Unassembled WGS sequence"/>
</dbReference>
<sequence>MITATRKISNAIPTPIPDIEYHGILVTDYTGNLLLKLLLKQFKDVYEIAENLDHFISLTVAYRDRLRDVLLDDDGSQEFCDILVGADGVNSPATFVNANVAVPKHLMERLIKVHGNKQDKYNSDEIYYRATIAFFYPSELDNDKTENFKVNDNDSASVIEHVKYIIQKLRPECEMIEILLELWDLDPKMTPNDPVKYPFKTYNPIQQRKVKDINPLFVNSWTTNAVQDANILSQALFNYTPENSISCIKEYENEMLKRASADVLNSRDVILKQLTKVGYFGFINRNIGADGVNSPATFVNANVAVPKHLMERLIKVHGNKQDKYNSDEIYYRATIAFFYPSELDNDKTENFKVNDNDSASVIEHVKYIIQKLRPECEMIEILLELWDLDPKMTPNDPVKYPFKTYNPIQQRKVKDINPLFVNSWTTNAVQDANILSQALFNYTPENSISCIKEYENEMLKRASADVLNSRDVILKQLTKVGYFGFINRNSILKITNLIMNNHDLLANFMKSIYLIKKKVENPLRLD</sequence>
<dbReference type="OrthoDB" id="655030at2759"/>
<accession>A0A397S5X4</accession>
<keyword evidence="2" id="KW-1185">Reference proteome</keyword>
<evidence type="ECO:0000313" key="1">
    <source>
        <dbReference type="EMBL" id="RIA80116.1"/>
    </source>
</evidence>
<gene>
    <name evidence="1" type="ORF">C1645_882342</name>
</gene>
<name>A0A397S5X4_9GLOM</name>
<evidence type="ECO:0008006" key="3">
    <source>
        <dbReference type="Google" id="ProtNLM"/>
    </source>
</evidence>
<organism evidence="1 2">
    <name type="scientific">Glomus cerebriforme</name>
    <dbReference type="NCBI Taxonomy" id="658196"/>
    <lineage>
        <taxon>Eukaryota</taxon>
        <taxon>Fungi</taxon>
        <taxon>Fungi incertae sedis</taxon>
        <taxon>Mucoromycota</taxon>
        <taxon>Glomeromycotina</taxon>
        <taxon>Glomeromycetes</taxon>
        <taxon>Glomerales</taxon>
        <taxon>Glomeraceae</taxon>
        <taxon>Glomus</taxon>
    </lineage>
</organism>
<comment type="caution">
    <text evidence="1">The sequence shown here is derived from an EMBL/GenBank/DDBJ whole genome shotgun (WGS) entry which is preliminary data.</text>
</comment>
<protein>
    <recommendedName>
        <fullName evidence="3">FAD-binding domain-containing protein</fullName>
    </recommendedName>
</protein>
<dbReference type="AlphaFoldDB" id="A0A397S5X4"/>
<reference evidence="1 2" key="1">
    <citation type="submission" date="2018-06" db="EMBL/GenBank/DDBJ databases">
        <title>Comparative genomics reveals the genomic features of Rhizophagus irregularis, R. cerebriforme, R. diaphanum and Gigaspora rosea, and their symbiotic lifestyle signature.</title>
        <authorList>
            <person name="Morin E."/>
            <person name="San Clemente H."/>
            <person name="Chen E.C.H."/>
            <person name="De La Providencia I."/>
            <person name="Hainaut M."/>
            <person name="Kuo A."/>
            <person name="Kohler A."/>
            <person name="Murat C."/>
            <person name="Tang N."/>
            <person name="Roy S."/>
            <person name="Loubradou J."/>
            <person name="Henrissat B."/>
            <person name="Grigoriev I.V."/>
            <person name="Corradi N."/>
            <person name="Roux C."/>
            <person name="Martin F.M."/>
        </authorList>
    </citation>
    <scope>NUCLEOTIDE SEQUENCE [LARGE SCALE GENOMIC DNA]</scope>
    <source>
        <strain evidence="1 2">DAOM 227022</strain>
    </source>
</reference>